<accession>A0ABT6DN85</accession>
<gene>
    <name evidence="2" type="ORF">NWE73_12995</name>
</gene>
<dbReference type="EMBL" id="JANRMI010000003">
    <property type="protein sequence ID" value="MDG0817291.1"/>
    <property type="molecule type" value="Genomic_DNA"/>
</dbReference>
<dbReference type="Proteomes" id="UP001152321">
    <property type="component" value="Unassembled WGS sequence"/>
</dbReference>
<protein>
    <submittedName>
        <fullName evidence="2">Uncharacterized protein</fullName>
    </submittedName>
</protein>
<evidence type="ECO:0000313" key="3">
    <source>
        <dbReference type="Proteomes" id="UP001152321"/>
    </source>
</evidence>
<comment type="caution">
    <text evidence="2">The sequence shown here is derived from an EMBL/GenBank/DDBJ whole genome shotgun (WGS) entry which is preliminary data.</text>
</comment>
<organism evidence="2 3">
    <name type="scientific">Bdellovibrio svalbardensis</name>
    <dbReference type="NCBI Taxonomy" id="2972972"/>
    <lineage>
        <taxon>Bacteria</taxon>
        <taxon>Pseudomonadati</taxon>
        <taxon>Bdellovibrionota</taxon>
        <taxon>Bdellovibrionia</taxon>
        <taxon>Bdellovibrionales</taxon>
        <taxon>Pseudobdellovibrionaceae</taxon>
        <taxon>Bdellovibrio</taxon>
    </lineage>
</organism>
<feature type="compositionally biased region" description="Low complexity" evidence="1">
    <location>
        <begin position="8"/>
        <end position="22"/>
    </location>
</feature>
<reference evidence="2" key="1">
    <citation type="submission" date="2022-08" db="EMBL/GenBank/DDBJ databases">
        <title>Novel Bdellovibrio Species Isolated from Svalbard: Designation Bdellovibrio svalbardensis.</title>
        <authorList>
            <person name="Mitchell R.J."/>
            <person name="Choi S.Y."/>
        </authorList>
    </citation>
    <scope>NUCLEOTIDE SEQUENCE</scope>
    <source>
        <strain evidence="2">PAP01</strain>
    </source>
</reference>
<evidence type="ECO:0000313" key="2">
    <source>
        <dbReference type="EMBL" id="MDG0817291.1"/>
    </source>
</evidence>
<keyword evidence="3" id="KW-1185">Reference proteome</keyword>
<feature type="region of interest" description="Disordered" evidence="1">
    <location>
        <begin position="525"/>
        <end position="573"/>
    </location>
</feature>
<sequence length="573" mass="62524">MAQAQEEPNSPTSPATSSLSSTGEAAKKFLSYLPNGETRKGLEEYVSIIGAEKFKGDGSLVMANTGMAAYFTEKFTDPKNSCVRDAARSFYEDVAEQLKSKTPQQPGCINTGDGVFTEGKGSVYSNTSACPSAGRANLHSVAGQGPYKNLQPGWLWQLALKHSKGDPNSAMFLIGMCGHDDTSQGTYAYEDSSPQGLDELRQQCLFNKNIKSKLDSEIKDLAKNYDINQEKIYSLSAQSNKYTMEIKALENQKSVQRLMDCPSESSGFYAPQSLGTTADIPAGIKQEVQKIQGDIGGAQNIPAKYYHVYGSAFMACQLIQHGMSLKKTELVQKQAARLYRGIRMCSSTQDFSSEIKTFEAEMAPLSKKYKMTDPVKLALAVAKQIRTGKIKCDGEGGFEKAPPECGYISNYSIPAYLLTSTEFEISDESIAKKVANRFANADAAALYKKWYFGGGTVAGNKLPCSDIRVWGPSDLLEPTKSFFGKLSKPEGWSNERFKKASQKLATWDVDFKWTIAQHEAGAQFAGQTCKKREPNEKPLAGICPGGPPDGKTKWSPSTGDQPDHHSSSTEGIR</sequence>
<feature type="region of interest" description="Disordered" evidence="1">
    <location>
        <begin position="1"/>
        <end position="22"/>
    </location>
</feature>
<feature type="compositionally biased region" description="Basic and acidic residues" evidence="1">
    <location>
        <begin position="561"/>
        <end position="573"/>
    </location>
</feature>
<evidence type="ECO:0000256" key="1">
    <source>
        <dbReference type="SAM" id="MobiDB-lite"/>
    </source>
</evidence>
<name>A0ABT6DN85_9BACT</name>
<proteinExistence type="predicted"/>